<accession>A0A6C0DBW0</accession>
<evidence type="ECO:0000313" key="1">
    <source>
        <dbReference type="EMBL" id="QHT13903.1"/>
    </source>
</evidence>
<dbReference type="EMBL" id="MN739577">
    <property type="protein sequence ID" value="QHT13903.1"/>
    <property type="molecule type" value="Genomic_DNA"/>
</dbReference>
<name>A0A6C0DBW0_9ZZZZ</name>
<evidence type="ECO:0008006" key="2">
    <source>
        <dbReference type="Google" id="ProtNLM"/>
    </source>
</evidence>
<protein>
    <recommendedName>
        <fullName evidence="2">Glycosyltransferase</fullName>
    </recommendedName>
</protein>
<proteinExistence type="predicted"/>
<organism evidence="1">
    <name type="scientific">viral metagenome</name>
    <dbReference type="NCBI Taxonomy" id="1070528"/>
    <lineage>
        <taxon>unclassified sequences</taxon>
        <taxon>metagenomes</taxon>
        <taxon>organismal metagenomes</taxon>
    </lineage>
</organism>
<reference evidence="1" key="1">
    <citation type="journal article" date="2020" name="Nature">
        <title>Giant virus diversity and host interactions through global metagenomics.</title>
        <authorList>
            <person name="Schulz F."/>
            <person name="Roux S."/>
            <person name="Paez-Espino D."/>
            <person name="Jungbluth S."/>
            <person name="Walsh D.A."/>
            <person name="Denef V.J."/>
            <person name="McMahon K.D."/>
            <person name="Konstantinidis K.T."/>
            <person name="Eloe-Fadrosh E.A."/>
            <person name="Kyrpides N.C."/>
            <person name="Woyke T."/>
        </authorList>
    </citation>
    <scope>NUCLEOTIDE SEQUENCE</scope>
    <source>
        <strain evidence="1">GVMAG-M-3300023174-134</strain>
    </source>
</reference>
<dbReference type="AlphaFoldDB" id="A0A6C0DBW0"/>
<sequence>MSITFTTSWYICKSKFDPSIYKKWMHNMLSNVHEYYLVVYTDLDGYQYIKPYLSNPKIKVMFKAYEEFYTYKYKDYWIKNHENNHYLNTRVDWKTNMLWCEKINFVYETMKKNFFKTDFFGWCDIGYFRGNSNDLGYDVLTKWPSNNKILALNHDKIYYACVNNDDQYLYQLSLIINDKNENGLPKMEIPPYQVSIAGGFFISHRSKLDWWKKTFYDRLELYFKNEYLIKDDQIIIADCVFSDINHFELIEEQSSEYDNWFLFQRFLL</sequence>